<dbReference type="InterPro" id="IPR007110">
    <property type="entry name" value="Ig-like_dom"/>
</dbReference>
<dbReference type="OrthoDB" id="6426602at2759"/>
<dbReference type="InterPro" id="IPR036179">
    <property type="entry name" value="Ig-like_dom_sf"/>
</dbReference>
<dbReference type="PANTHER" id="PTHR12231:SF253">
    <property type="entry name" value="DPR-INTERACTING PROTEIN ETA, ISOFORM B-RELATED"/>
    <property type="match status" value="1"/>
</dbReference>
<evidence type="ECO:0000313" key="7">
    <source>
        <dbReference type="Proteomes" id="UP000054359"/>
    </source>
</evidence>
<feature type="domain" description="Ig-like" evidence="5">
    <location>
        <begin position="22"/>
        <end position="71"/>
    </location>
</feature>
<evidence type="ECO:0000259" key="5">
    <source>
        <dbReference type="PROSITE" id="PS50835"/>
    </source>
</evidence>
<accession>A0A087TL80</accession>
<dbReference type="GO" id="GO:0043005">
    <property type="term" value="C:neuron projection"/>
    <property type="evidence" value="ECO:0007669"/>
    <property type="project" value="TreeGrafter"/>
</dbReference>
<dbReference type="Pfam" id="PF13927">
    <property type="entry name" value="Ig_3"/>
    <property type="match status" value="1"/>
</dbReference>
<evidence type="ECO:0000256" key="4">
    <source>
        <dbReference type="SAM" id="MobiDB-lite"/>
    </source>
</evidence>
<evidence type="ECO:0000256" key="1">
    <source>
        <dbReference type="ARBA" id="ARBA00022737"/>
    </source>
</evidence>
<dbReference type="PROSITE" id="PS50835">
    <property type="entry name" value="IG_LIKE"/>
    <property type="match status" value="1"/>
</dbReference>
<feature type="compositionally biased region" description="Basic and acidic residues" evidence="4">
    <location>
        <begin position="56"/>
        <end position="71"/>
    </location>
</feature>
<keyword evidence="3" id="KW-0393">Immunoglobulin domain</keyword>
<reference evidence="6 7" key="1">
    <citation type="submission" date="2013-11" db="EMBL/GenBank/DDBJ databases">
        <title>Genome sequencing of Stegodyphus mimosarum.</title>
        <authorList>
            <person name="Bechsgaard J."/>
        </authorList>
    </citation>
    <scope>NUCLEOTIDE SEQUENCE [LARGE SCALE GENOMIC DNA]</scope>
</reference>
<protein>
    <submittedName>
        <fullName evidence="6">Hemicentin-1</fullName>
    </submittedName>
</protein>
<sequence length="71" mass="7936">MCQINTSPMKSQTGYIEVVVPPHIVEEETSSDTEVREGSDVSLRCVATGSPNPETTWRREDGQEISIDRKK</sequence>
<gene>
    <name evidence="6" type="ORF">X975_12129</name>
</gene>
<dbReference type="Proteomes" id="UP000054359">
    <property type="component" value="Unassembled WGS sequence"/>
</dbReference>
<feature type="region of interest" description="Disordered" evidence="4">
    <location>
        <begin position="28"/>
        <end position="71"/>
    </location>
</feature>
<keyword evidence="1" id="KW-0677">Repeat</keyword>
<dbReference type="EMBL" id="KK115733">
    <property type="protein sequence ID" value="KFM65869.1"/>
    <property type="molecule type" value="Genomic_DNA"/>
</dbReference>
<dbReference type="AlphaFoldDB" id="A0A087TL80"/>
<proteinExistence type="predicted"/>
<dbReference type="Gene3D" id="2.60.40.10">
    <property type="entry name" value="Immunoglobulins"/>
    <property type="match status" value="1"/>
</dbReference>
<dbReference type="SUPFAM" id="SSF48726">
    <property type="entry name" value="Immunoglobulin"/>
    <property type="match status" value="1"/>
</dbReference>
<dbReference type="InterPro" id="IPR013783">
    <property type="entry name" value="Ig-like_fold"/>
</dbReference>
<name>A0A087TL80_STEMI</name>
<dbReference type="InterPro" id="IPR051170">
    <property type="entry name" value="Neural/epithelial_adhesion"/>
</dbReference>
<organism evidence="6 7">
    <name type="scientific">Stegodyphus mimosarum</name>
    <name type="common">African social velvet spider</name>
    <dbReference type="NCBI Taxonomy" id="407821"/>
    <lineage>
        <taxon>Eukaryota</taxon>
        <taxon>Metazoa</taxon>
        <taxon>Ecdysozoa</taxon>
        <taxon>Arthropoda</taxon>
        <taxon>Chelicerata</taxon>
        <taxon>Arachnida</taxon>
        <taxon>Araneae</taxon>
        <taxon>Araneomorphae</taxon>
        <taxon>Entelegynae</taxon>
        <taxon>Eresoidea</taxon>
        <taxon>Eresidae</taxon>
        <taxon>Stegodyphus</taxon>
    </lineage>
</organism>
<keyword evidence="7" id="KW-1185">Reference proteome</keyword>
<evidence type="ECO:0000256" key="3">
    <source>
        <dbReference type="ARBA" id="ARBA00023319"/>
    </source>
</evidence>
<evidence type="ECO:0000313" key="6">
    <source>
        <dbReference type="EMBL" id="KFM65869.1"/>
    </source>
</evidence>
<dbReference type="OMA" id="MAVTEGN"/>
<feature type="non-terminal residue" evidence="6">
    <location>
        <position position="71"/>
    </location>
</feature>
<dbReference type="PANTHER" id="PTHR12231">
    <property type="entry name" value="CTX-RELATED TYPE I TRANSMEMBRANE PROTEIN"/>
    <property type="match status" value="1"/>
</dbReference>
<keyword evidence="2" id="KW-1015">Disulfide bond</keyword>
<evidence type="ECO:0000256" key="2">
    <source>
        <dbReference type="ARBA" id="ARBA00023157"/>
    </source>
</evidence>